<dbReference type="AlphaFoldDB" id="A0AAX4NGT0"/>
<dbReference type="KEGG" id="omr:OXIME_001256"/>
<evidence type="ECO:0000256" key="6">
    <source>
        <dbReference type="SAM" id="MobiDB-lite"/>
    </source>
</evidence>
<evidence type="ECO:0000256" key="4">
    <source>
        <dbReference type="ARBA" id="ARBA00035200"/>
    </source>
</evidence>
<dbReference type="EMBL" id="CP133772">
    <property type="protein sequence ID" value="WYY00675.1"/>
    <property type="molecule type" value="Genomic_DNA"/>
</dbReference>
<name>A0AAX4NGT0_9ARCH</name>
<dbReference type="InterPro" id="IPR027386">
    <property type="entry name" value="Rbsml_uL15_N"/>
</dbReference>
<organism evidence="8 9">
    <name type="scientific">Oxyplasma meridianum</name>
    <dbReference type="NCBI Taxonomy" id="3073602"/>
    <lineage>
        <taxon>Archaea</taxon>
        <taxon>Methanobacteriati</taxon>
        <taxon>Thermoplasmatota</taxon>
        <taxon>Thermoplasmata</taxon>
        <taxon>Thermoplasmatales</taxon>
        <taxon>Thermoplasmataceae</taxon>
        <taxon>Oxyplasma</taxon>
    </lineage>
</organism>
<protein>
    <recommendedName>
        <fullName evidence="4 5">Large ribosomal subunit protein uL15</fullName>
    </recommendedName>
</protein>
<dbReference type="SUPFAM" id="SSF52080">
    <property type="entry name" value="Ribosomal proteins L15p and L18e"/>
    <property type="match status" value="1"/>
</dbReference>
<dbReference type="Gene3D" id="4.10.990.10">
    <property type="match status" value="1"/>
</dbReference>
<dbReference type="GO" id="GO:0015934">
    <property type="term" value="C:large ribosomal subunit"/>
    <property type="evidence" value="ECO:0007669"/>
    <property type="project" value="InterPro"/>
</dbReference>
<sequence length="146" mass="15940">MVRTRTKKQRGGHYGRGMKSGRGKGKRGGSGNAGLHKHHWVRTLINDPLHFGGKGFTSHHPVKVEVPITLSELSNILPNLEKHGFAKKEGKIYSIDLVSAGYDKLLGSGEFREKSLIKINKATEKSINKLSAQGSTVEVNGGNKEE</sequence>
<keyword evidence="5" id="KW-0699">rRNA-binding</keyword>
<evidence type="ECO:0000256" key="2">
    <source>
        <dbReference type="ARBA" id="ARBA00022980"/>
    </source>
</evidence>
<dbReference type="GeneID" id="95967993"/>
<evidence type="ECO:0000256" key="1">
    <source>
        <dbReference type="ARBA" id="ARBA00007320"/>
    </source>
</evidence>
<evidence type="ECO:0000313" key="8">
    <source>
        <dbReference type="EMBL" id="WYY00675.1"/>
    </source>
</evidence>
<feature type="region of interest" description="Disordered" evidence="6">
    <location>
        <begin position="1"/>
        <end position="35"/>
    </location>
</feature>
<keyword evidence="2 5" id="KW-0689">Ribosomal protein</keyword>
<dbReference type="HAMAP" id="MF_01341">
    <property type="entry name" value="Ribosomal_uL15"/>
    <property type="match status" value="1"/>
</dbReference>
<dbReference type="Gene3D" id="3.100.10.10">
    <property type="match status" value="1"/>
</dbReference>
<keyword evidence="9" id="KW-1185">Reference proteome</keyword>
<evidence type="ECO:0000259" key="7">
    <source>
        <dbReference type="Pfam" id="PF00828"/>
    </source>
</evidence>
<comment type="function">
    <text evidence="5">Binds to the 23S rRNA.</text>
</comment>
<dbReference type="GO" id="GO:0003735">
    <property type="term" value="F:structural constituent of ribosome"/>
    <property type="evidence" value="ECO:0007669"/>
    <property type="project" value="InterPro"/>
</dbReference>
<proteinExistence type="inferred from homology"/>
<dbReference type="GO" id="GO:0006412">
    <property type="term" value="P:translation"/>
    <property type="evidence" value="ECO:0007669"/>
    <property type="project" value="UniProtKB-UniRule"/>
</dbReference>
<evidence type="ECO:0000313" key="9">
    <source>
        <dbReference type="Proteomes" id="UP001451606"/>
    </source>
</evidence>
<evidence type="ECO:0000256" key="5">
    <source>
        <dbReference type="HAMAP-Rule" id="MF_01341"/>
    </source>
</evidence>
<keyword evidence="3 5" id="KW-0687">Ribonucleoprotein</keyword>
<gene>
    <name evidence="5" type="primary">rpl15</name>
    <name evidence="8" type="ORF">OXIME_001256</name>
</gene>
<comment type="subunit">
    <text evidence="5">Part of the 50S ribosomal subunit.</text>
</comment>
<dbReference type="RefSeq" id="WP_393971009.1">
    <property type="nucleotide sequence ID" value="NZ_CP133772.1"/>
</dbReference>
<comment type="similarity">
    <text evidence="1 5">Belongs to the universal ribosomal protein uL15 family.</text>
</comment>
<dbReference type="Proteomes" id="UP001451606">
    <property type="component" value="Chromosome"/>
</dbReference>
<reference evidence="8 9" key="1">
    <citation type="submission" date="2023-09" db="EMBL/GenBank/DDBJ databases">
        <authorList>
            <person name="Golyshina O.V."/>
            <person name="Lunev E.A."/>
            <person name="Bargiela R."/>
            <person name="Gaines M.C."/>
            <person name="Daum B."/>
            <person name="Bale N.J."/>
            <person name="Koenen M."/>
            <person name="Sinninghe Damst J.S."/>
            <person name="Yakimov M."/>
            <person name="Golyshin P.N."/>
        </authorList>
    </citation>
    <scope>NUCLEOTIDE SEQUENCE [LARGE SCALE GENOMIC DNA]</scope>
    <source>
        <strain evidence="8 9">M1</strain>
    </source>
</reference>
<feature type="domain" description="Large ribosomal subunit protein uL15/eL18" evidence="7">
    <location>
        <begin position="67"/>
        <end position="138"/>
    </location>
</feature>
<dbReference type="GO" id="GO:0019843">
    <property type="term" value="F:rRNA binding"/>
    <property type="evidence" value="ECO:0007669"/>
    <property type="project" value="UniProtKB-UniRule"/>
</dbReference>
<feature type="compositionally biased region" description="Basic residues" evidence="6">
    <location>
        <begin position="1"/>
        <end position="13"/>
    </location>
</feature>
<keyword evidence="5" id="KW-0694">RNA-binding</keyword>
<evidence type="ECO:0000256" key="3">
    <source>
        <dbReference type="ARBA" id="ARBA00023274"/>
    </source>
</evidence>
<dbReference type="InterPro" id="IPR030878">
    <property type="entry name" value="Ribosomal_uL15"/>
</dbReference>
<dbReference type="InterPro" id="IPR021131">
    <property type="entry name" value="Ribosomal_uL15/eL18"/>
</dbReference>
<dbReference type="Pfam" id="PF00828">
    <property type="entry name" value="Ribosomal_L27A"/>
    <property type="match status" value="1"/>
</dbReference>
<accession>A0AAX4NGT0</accession>
<dbReference type="InterPro" id="IPR036227">
    <property type="entry name" value="Ribosomal_uL15/eL18_sf"/>
</dbReference>